<keyword evidence="1" id="KW-0472">Membrane</keyword>
<evidence type="ECO:0008006" key="4">
    <source>
        <dbReference type="Google" id="ProtNLM"/>
    </source>
</evidence>
<name>A0ABP7B2X9_9MICO</name>
<evidence type="ECO:0000313" key="3">
    <source>
        <dbReference type="Proteomes" id="UP001410795"/>
    </source>
</evidence>
<reference evidence="3" key="1">
    <citation type="journal article" date="2019" name="Int. J. Syst. Evol. Microbiol.">
        <title>The Global Catalogue of Microorganisms (GCM) 10K type strain sequencing project: providing services to taxonomists for standard genome sequencing and annotation.</title>
        <authorList>
            <consortium name="The Broad Institute Genomics Platform"/>
            <consortium name="The Broad Institute Genome Sequencing Center for Infectious Disease"/>
            <person name="Wu L."/>
            <person name="Ma J."/>
        </authorList>
    </citation>
    <scope>NUCLEOTIDE SEQUENCE [LARGE SCALE GENOMIC DNA]</scope>
    <source>
        <strain evidence="3">JCM 16546</strain>
    </source>
</reference>
<proteinExistence type="predicted"/>
<organism evidence="2 3">
    <name type="scientific">Microbacterium marinilacus</name>
    <dbReference type="NCBI Taxonomy" id="415209"/>
    <lineage>
        <taxon>Bacteria</taxon>
        <taxon>Bacillati</taxon>
        <taxon>Actinomycetota</taxon>
        <taxon>Actinomycetes</taxon>
        <taxon>Micrococcales</taxon>
        <taxon>Microbacteriaceae</taxon>
        <taxon>Microbacterium</taxon>
    </lineage>
</organism>
<dbReference type="Proteomes" id="UP001410795">
    <property type="component" value="Unassembled WGS sequence"/>
</dbReference>
<evidence type="ECO:0000256" key="1">
    <source>
        <dbReference type="SAM" id="Phobius"/>
    </source>
</evidence>
<feature type="transmembrane region" description="Helical" evidence="1">
    <location>
        <begin position="21"/>
        <end position="41"/>
    </location>
</feature>
<feature type="transmembrane region" description="Helical" evidence="1">
    <location>
        <begin position="118"/>
        <end position="135"/>
    </location>
</feature>
<gene>
    <name evidence="2" type="ORF">GCM10022202_02350</name>
</gene>
<keyword evidence="1" id="KW-1133">Transmembrane helix</keyword>
<protein>
    <recommendedName>
        <fullName evidence="4">DUF2809 domain-containing protein</fullName>
    </recommendedName>
</protein>
<sequence length="141" mass="14536">MLRMAPTTDESSAARPAARRWTACGAGAGVVVAGLAVHLLAPDGFASDAAGDALYAVLIYLIVVFVAPRAPGWAAAGAAYAWCVAVELLQLTGLPAAWGSAFRPSMLVFGTVFSVSDLVFYAAGVALAWAGDALVRRVLRR</sequence>
<keyword evidence="1" id="KW-0812">Transmembrane</keyword>
<dbReference type="Pfam" id="PF10990">
    <property type="entry name" value="DUF2809"/>
    <property type="match status" value="1"/>
</dbReference>
<feature type="transmembrane region" description="Helical" evidence="1">
    <location>
        <begin position="53"/>
        <end position="70"/>
    </location>
</feature>
<feature type="transmembrane region" description="Helical" evidence="1">
    <location>
        <begin position="77"/>
        <end position="98"/>
    </location>
</feature>
<evidence type="ECO:0000313" key="2">
    <source>
        <dbReference type="EMBL" id="GAA3646633.1"/>
    </source>
</evidence>
<dbReference type="InterPro" id="IPR021257">
    <property type="entry name" value="DUF2809"/>
</dbReference>
<comment type="caution">
    <text evidence="2">The sequence shown here is derived from an EMBL/GenBank/DDBJ whole genome shotgun (WGS) entry which is preliminary data.</text>
</comment>
<accession>A0ABP7B2X9</accession>
<keyword evidence="3" id="KW-1185">Reference proteome</keyword>
<dbReference type="EMBL" id="BAAAYV010000002">
    <property type="protein sequence ID" value="GAA3646633.1"/>
    <property type="molecule type" value="Genomic_DNA"/>
</dbReference>